<keyword evidence="2" id="KW-1185">Reference proteome</keyword>
<evidence type="ECO:0000313" key="1">
    <source>
        <dbReference type="EMBL" id="MFM9330144.1"/>
    </source>
</evidence>
<organism evidence="1 2">
    <name type="scientific">Paenibacillus mesotrionivorans</name>
    <dbReference type="NCBI Taxonomy" id="3160968"/>
    <lineage>
        <taxon>Bacteria</taxon>
        <taxon>Bacillati</taxon>
        <taxon>Bacillota</taxon>
        <taxon>Bacilli</taxon>
        <taxon>Bacillales</taxon>
        <taxon>Paenibacillaceae</taxon>
        <taxon>Paenibacillus</taxon>
    </lineage>
</organism>
<protein>
    <submittedName>
        <fullName evidence="1">FtsX-like permease family protein</fullName>
    </submittedName>
</protein>
<name>A0ACC7P1K1_9BACL</name>
<gene>
    <name evidence="1" type="ORF">ACI1P1_17735</name>
</gene>
<evidence type="ECO:0000313" key="2">
    <source>
        <dbReference type="Proteomes" id="UP001631969"/>
    </source>
</evidence>
<accession>A0ACC7P1K1</accession>
<dbReference type="Proteomes" id="UP001631969">
    <property type="component" value="Unassembled WGS sequence"/>
</dbReference>
<dbReference type="EMBL" id="JBJURJ010000011">
    <property type="protein sequence ID" value="MFM9330144.1"/>
    <property type="molecule type" value="Genomic_DNA"/>
</dbReference>
<reference evidence="1" key="1">
    <citation type="submission" date="2024-12" db="EMBL/GenBank/DDBJ databases">
        <authorList>
            <person name="Wu N."/>
        </authorList>
    </citation>
    <scope>NUCLEOTIDE SEQUENCE</scope>
    <source>
        <strain evidence="1">P15</strain>
    </source>
</reference>
<comment type="caution">
    <text evidence="1">The sequence shown here is derived from an EMBL/GenBank/DDBJ whole genome shotgun (WGS) entry which is preliminary data.</text>
</comment>
<sequence length="655" mass="74080">MKLFDLTLRNVRRNFRLYTIYLVSMIIGVIIHFTFSALMFNPDILDMVKNRGNFQNGIRIASVVVFVFIIVFILYANSFFMRQRQREFGLYLLLGLSERQITWMVFYETLILSGISLSAGILLGGFLSKLFGMLLMKLMQYEETVSFSFPLQAIGTTVALFLLLSVIIAVQSHIAIRRVQLVELFHAGETAEKPIRSSPVLALLAVLLLGEAVFVLSRGMNSALWREHATVCMILTAVGVLGGTYLFFRQFSGWILGVISRRRRYYEGNTMLWTSSLRFQVRGNTSNLTFITLAGAAIILLTCFVVVNYRVQFDAVRMNVPNGIAFEYPGERASAAIRSTIEASEHPVKDYRRLELIRTQAVTDRSVAFENPQYYEEPVLLMAARDYNSLVAWRGDDERVQLRGEEAVSLSQGTDLARTYPPEAQPEFVVGAASRTTLRLAEMKDYALLGWATIPGHSMEKKPAVIVISDGAFEQARQAGEAVMLELYQIRDPEHAEDLSAEVYRLAGEGARPGWYYSSYADVYSIQIESSSLLLFAAAFLALIAVFALASVVYFRQLKVAAEEARQYAVLRKLGVDNRRIRSAIRKQLVFIFAPPLILAVVFSWLVIRYYMLESLQDFPDLPGIVLVILGIYGLVYLFFYLSSASLYYRIVNQR</sequence>
<proteinExistence type="predicted"/>